<evidence type="ECO:0000313" key="1">
    <source>
        <dbReference type="EMBL" id="CAG8658807.1"/>
    </source>
</evidence>
<accession>A0A9N9E1B4</accession>
<dbReference type="AlphaFoldDB" id="A0A9N9E1B4"/>
<evidence type="ECO:0000313" key="2">
    <source>
        <dbReference type="Proteomes" id="UP000789405"/>
    </source>
</evidence>
<keyword evidence="2" id="KW-1185">Reference proteome</keyword>
<proteinExistence type="predicted"/>
<reference evidence="1" key="1">
    <citation type="submission" date="2021-06" db="EMBL/GenBank/DDBJ databases">
        <authorList>
            <person name="Kallberg Y."/>
            <person name="Tangrot J."/>
            <person name="Rosling A."/>
        </authorList>
    </citation>
    <scope>NUCLEOTIDE SEQUENCE</scope>
    <source>
        <strain evidence="1">MA453B</strain>
    </source>
</reference>
<sequence length="104" mass="11919">PGNHVNEAPGNYDNEEAPMTIIILKVIMSLVNAFEDLEVIPNESSNVLAEHDQNILEMDLLKNKTKAVEKDEHKRKGVENLKKNKEFVEKFLTDNTFNNCTFNF</sequence>
<dbReference type="Proteomes" id="UP000789405">
    <property type="component" value="Unassembled WGS sequence"/>
</dbReference>
<feature type="non-terminal residue" evidence="1">
    <location>
        <position position="104"/>
    </location>
</feature>
<gene>
    <name evidence="1" type="ORF">DERYTH_LOCUS10595</name>
</gene>
<protein>
    <submittedName>
        <fullName evidence="1">9028_t:CDS:1</fullName>
    </submittedName>
</protein>
<organism evidence="1 2">
    <name type="scientific">Dentiscutata erythropus</name>
    <dbReference type="NCBI Taxonomy" id="1348616"/>
    <lineage>
        <taxon>Eukaryota</taxon>
        <taxon>Fungi</taxon>
        <taxon>Fungi incertae sedis</taxon>
        <taxon>Mucoromycota</taxon>
        <taxon>Glomeromycotina</taxon>
        <taxon>Glomeromycetes</taxon>
        <taxon>Diversisporales</taxon>
        <taxon>Gigasporaceae</taxon>
        <taxon>Dentiscutata</taxon>
    </lineage>
</organism>
<comment type="caution">
    <text evidence="1">The sequence shown here is derived from an EMBL/GenBank/DDBJ whole genome shotgun (WGS) entry which is preliminary data.</text>
</comment>
<dbReference type="EMBL" id="CAJVPY010006228">
    <property type="protein sequence ID" value="CAG8658807.1"/>
    <property type="molecule type" value="Genomic_DNA"/>
</dbReference>
<name>A0A9N9E1B4_9GLOM</name>